<dbReference type="PATRIC" id="fig|582680.7.peg.1047"/>
<protein>
    <submittedName>
        <fullName evidence="7">YhhN-like protein</fullName>
    </submittedName>
</protein>
<feature type="transmembrane region" description="Helical" evidence="6">
    <location>
        <begin position="164"/>
        <end position="184"/>
    </location>
</feature>
<comment type="caution">
    <text evidence="7">The sequence shown here is derived from an EMBL/GenBank/DDBJ whole genome shotgun (WGS) entry which is preliminary data.</text>
</comment>
<proteinExistence type="inferred from homology"/>
<dbReference type="InterPro" id="IPR012506">
    <property type="entry name" value="TMEM86B-like"/>
</dbReference>
<dbReference type="AlphaFoldDB" id="A0A0F0L010"/>
<evidence type="ECO:0000256" key="5">
    <source>
        <dbReference type="ARBA" id="ARBA00023136"/>
    </source>
</evidence>
<feature type="transmembrane region" description="Helical" evidence="6">
    <location>
        <begin position="88"/>
        <end position="108"/>
    </location>
</feature>
<feature type="transmembrane region" description="Helical" evidence="6">
    <location>
        <begin position="140"/>
        <end position="157"/>
    </location>
</feature>
<dbReference type="GO" id="GO:0016787">
    <property type="term" value="F:hydrolase activity"/>
    <property type="evidence" value="ECO:0007669"/>
    <property type="project" value="TreeGrafter"/>
</dbReference>
<feature type="transmembrane region" description="Helical" evidence="6">
    <location>
        <begin position="60"/>
        <end position="82"/>
    </location>
</feature>
<dbReference type="EMBL" id="JYIT01000064">
    <property type="protein sequence ID" value="KJL26487.1"/>
    <property type="molecule type" value="Genomic_DNA"/>
</dbReference>
<evidence type="ECO:0000313" key="7">
    <source>
        <dbReference type="EMBL" id="KJL26487.1"/>
    </source>
</evidence>
<gene>
    <name evidence="7" type="ORF">RL72_01010</name>
</gene>
<evidence type="ECO:0000256" key="2">
    <source>
        <dbReference type="ARBA" id="ARBA00007375"/>
    </source>
</evidence>
<keyword evidence="4 6" id="KW-1133">Transmembrane helix</keyword>
<dbReference type="Proteomes" id="UP000033448">
    <property type="component" value="Unassembled WGS sequence"/>
</dbReference>
<dbReference type="OrthoDB" id="4773026at2"/>
<evidence type="ECO:0000313" key="8">
    <source>
        <dbReference type="Proteomes" id="UP000033448"/>
    </source>
</evidence>
<feature type="transmembrane region" description="Helical" evidence="6">
    <location>
        <begin position="115"/>
        <end position="134"/>
    </location>
</feature>
<dbReference type="GO" id="GO:0016020">
    <property type="term" value="C:membrane"/>
    <property type="evidence" value="ECO:0007669"/>
    <property type="project" value="UniProtKB-SubCell"/>
</dbReference>
<comment type="subcellular location">
    <subcellularLocation>
        <location evidence="1">Membrane</location>
        <topology evidence="1">Multi-pass membrane protein</topology>
    </subcellularLocation>
</comment>
<evidence type="ECO:0000256" key="1">
    <source>
        <dbReference type="ARBA" id="ARBA00004141"/>
    </source>
</evidence>
<keyword evidence="3 6" id="KW-0812">Transmembrane</keyword>
<evidence type="ECO:0000256" key="6">
    <source>
        <dbReference type="SAM" id="Phobius"/>
    </source>
</evidence>
<dbReference type="Pfam" id="PF07947">
    <property type="entry name" value="YhhN"/>
    <property type="match status" value="1"/>
</dbReference>
<feature type="transmembrane region" description="Helical" evidence="6">
    <location>
        <begin position="35"/>
        <end position="53"/>
    </location>
</feature>
<evidence type="ECO:0000256" key="3">
    <source>
        <dbReference type="ARBA" id="ARBA00022692"/>
    </source>
</evidence>
<name>A0A0F0L010_9MICO</name>
<evidence type="ECO:0000256" key="4">
    <source>
        <dbReference type="ARBA" id="ARBA00022989"/>
    </source>
</evidence>
<reference evidence="7 8" key="1">
    <citation type="submission" date="2015-02" db="EMBL/GenBank/DDBJ databases">
        <title>Draft genome sequences of ten Microbacterium spp. with emphasis on heavy metal contaminated environments.</title>
        <authorList>
            <person name="Corretto E."/>
        </authorList>
    </citation>
    <scope>NUCLEOTIDE SEQUENCE [LARGE SCALE GENOMIC DNA]</scope>
    <source>
        <strain evidence="7 8">DSM 23848</strain>
    </source>
</reference>
<sequence length="238" mass="25722">MQSRTRLRALWPFIPYLGMSLIHVASNAMHGPLTTPTKALLMPLLALPVLLAWKTLAPRAAVMLLLAALFFSWLGDEAGLFFPFAPELPLMLGFFGLAHIAYIALFLRHLRVRRLPLWTVVFVLWWLLMIMVLGPHTGSLLAAVGAYGVVLAGTAATSARCGSMIAWGGAFFLSSDTILAFRLFLPDAMPDWTSPAVMVTYTIGQGLIVAGALRALRHGGDAVDTRLPAADGTREAIA</sequence>
<organism evidence="7 8">
    <name type="scientific">Microbacterium azadirachtae</name>
    <dbReference type="NCBI Taxonomy" id="582680"/>
    <lineage>
        <taxon>Bacteria</taxon>
        <taxon>Bacillati</taxon>
        <taxon>Actinomycetota</taxon>
        <taxon>Actinomycetes</taxon>
        <taxon>Micrococcales</taxon>
        <taxon>Microbacteriaceae</taxon>
        <taxon>Microbacterium</taxon>
    </lineage>
</organism>
<keyword evidence="8" id="KW-1185">Reference proteome</keyword>
<accession>A0A0F0L010</accession>
<dbReference type="RefSeq" id="WP_045249740.1">
    <property type="nucleotide sequence ID" value="NZ_JYIT01000064.1"/>
</dbReference>
<dbReference type="PANTHER" id="PTHR31885:SF6">
    <property type="entry name" value="GH04784P"/>
    <property type="match status" value="1"/>
</dbReference>
<dbReference type="PANTHER" id="PTHR31885">
    <property type="entry name" value="GH04784P"/>
    <property type="match status" value="1"/>
</dbReference>
<keyword evidence="5 6" id="KW-0472">Membrane</keyword>
<feature type="transmembrane region" description="Helical" evidence="6">
    <location>
        <begin position="196"/>
        <end position="216"/>
    </location>
</feature>
<comment type="similarity">
    <text evidence="2">Belongs to the TMEM86 family.</text>
</comment>
<feature type="transmembrane region" description="Helical" evidence="6">
    <location>
        <begin position="9"/>
        <end position="29"/>
    </location>
</feature>